<dbReference type="GO" id="GO:0098542">
    <property type="term" value="P:defense response to other organism"/>
    <property type="evidence" value="ECO:0007669"/>
    <property type="project" value="InterPro"/>
</dbReference>
<keyword evidence="2 5" id="KW-0812">Transmembrane</keyword>
<dbReference type="EMBL" id="SDAM02000167">
    <property type="protein sequence ID" value="KAH6826008.1"/>
    <property type="molecule type" value="Genomic_DNA"/>
</dbReference>
<feature type="domain" description="Late embryogenesis abundant protein LEA-2 subgroup" evidence="6">
    <location>
        <begin position="73"/>
        <end position="175"/>
    </location>
</feature>
<dbReference type="Pfam" id="PF03168">
    <property type="entry name" value="LEA_2"/>
    <property type="match status" value="1"/>
</dbReference>
<comment type="caution">
    <text evidence="7">The sequence shown here is derived from an EMBL/GenBank/DDBJ whole genome shotgun (WGS) entry which is preliminary data.</text>
</comment>
<keyword evidence="4 5" id="KW-0472">Membrane</keyword>
<evidence type="ECO:0000313" key="7">
    <source>
        <dbReference type="EMBL" id="KAH6826008.1"/>
    </source>
</evidence>
<dbReference type="InterPro" id="IPR044839">
    <property type="entry name" value="NDR1-like"/>
</dbReference>
<comment type="subcellular location">
    <subcellularLocation>
        <location evidence="1">Membrane</location>
        <topology evidence="1">Single-pass membrane protein</topology>
    </subcellularLocation>
</comment>
<feature type="transmembrane region" description="Helical" evidence="5">
    <location>
        <begin position="17"/>
        <end position="40"/>
    </location>
</feature>
<gene>
    <name evidence="7" type="ORF">C2S53_001445</name>
</gene>
<keyword evidence="3 5" id="KW-1133">Transmembrane helix</keyword>
<dbReference type="InterPro" id="IPR004864">
    <property type="entry name" value="LEA_2"/>
</dbReference>
<dbReference type="PANTHER" id="PTHR31234">
    <property type="entry name" value="LATE EMBRYOGENESIS ABUNDANT (LEA) HYDROXYPROLINE-RICH GLYCOPROTEIN FAMILY"/>
    <property type="match status" value="1"/>
</dbReference>
<proteinExistence type="predicted"/>
<dbReference type="AlphaFoldDB" id="A0AAD4J3L6"/>
<evidence type="ECO:0000256" key="3">
    <source>
        <dbReference type="ARBA" id="ARBA00022989"/>
    </source>
</evidence>
<dbReference type="Proteomes" id="UP001190926">
    <property type="component" value="Unassembled WGS sequence"/>
</dbReference>
<protein>
    <recommendedName>
        <fullName evidence="6">Late embryogenesis abundant protein LEA-2 subgroup domain-containing protein</fullName>
    </recommendedName>
</protein>
<evidence type="ECO:0000313" key="8">
    <source>
        <dbReference type="Proteomes" id="UP001190926"/>
    </source>
</evidence>
<sequence length="199" mass="22441">MSKAAGAQLRQPQAWRFMAVVSVVLIIITIIIVITIWLAVQPKQLIYSIEHSSINGYNYTSGGRLNATFHCLLRSKNPNKRVSFYFDKIDVRATYYDKELFVGGKVDPFYQPVRNVTDLEVDVAANGTVVAGSKAAEDLRMERASGNAKLEVKINGKIRMKIGVFKVRRTVRARCGPYDVPFSESMGFKRTTCDTEIYY</sequence>
<evidence type="ECO:0000259" key="6">
    <source>
        <dbReference type="Pfam" id="PF03168"/>
    </source>
</evidence>
<evidence type="ECO:0000256" key="2">
    <source>
        <dbReference type="ARBA" id="ARBA00022692"/>
    </source>
</evidence>
<evidence type="ECO:0000256" key="5">
    <source>
        <dbReference type="SAM" id="Phobius"/>
    </source>
</evidence>
<reference evidence="7 8" key="1">
    <citation type="journal article" date="2021" name="Nat. Commun.">
        <title>Incipient diploidization of the medicinal plant Perilla within 10,000 years.</title>
        <authorList>
            <person name="Zhang Y."/>
            <person name="Shen Q."/>
            <person name="Leng L."/>
            <person name="Zhang D."/>
            <person name="Chen S."/>
            <person name="Shi Y."/>
            <person name="Ning Z."/>
            <person name="Chen S."/>
        </authorList>
    </citation>
    <scope>NUCLEOTIDE SEQUENCE [LARGE SCALE GENOMIC DNA]</scope>
    <source>
        <strain evidence="8">cv. PC099</strain>
    </source>
</reference>
<accession>A0AAD4J3L6</accession>
<evidence type="ECO:0000256" key="4">
    <source>
        <dbReference type="ARBA" id="ARBA00023136"/>
    </source>
</evidence>
<dbReference type="PANTHER" id="PTHR31234:SF39">
    <property type="entry name" value="HARPIN-INDUCED PROTEIN 1 CONTAINING PROTEIN, EXPRESSED"/>
    <property type="match status" value="1"/>
</dbReference>
<name>A0AAD4J3L6_PERFH</name>
<dbReference type="GO" id="GO:0005886">
    <property type="term" value="C:plasma membrane"/>
    <property type="evidence" value="ECO:0007669"/>
    <property type="project" value="TreeGrafter"/>
</dbReference>
<keyword evidence="8" id="KW-1185">Reference proteome</keyword>
<organism evidence="7 8">
    <name type="scientific">Perilla frutescens var. hirtella</name>
    <name type="common">Perilla citriodora</name>
    <name type="synonym">Perilla setoyensis</name>
    <dbReference type="NCBI Taxonomy" id="608512"/>
    <lineage>
        <taxon>Eukaryota</taxon>
        <taxon>Viridiplantae</taxon>
        <taxon>Streptophyta</taxon>
        <taxon>Embryophyta</taxon>
        <taxon>Tracheophyta</taxon>
        <taxon>Spermatophyta</taxon>
        <taxon>Magnoliopsida</taxon>
        <taxon>eudicotyledons</taxon>
        <taxon>Gunneridae</taxon>
        <taxon>Pentapetalae</taxon>
        <taxon>asterids</taxon>
        <taxon>lamiids</taxon>
        <taxon>Lamiales</taxon>
        <taxon>Lamiaceae</taxon>
        <taxon>Nepetoideae</taxon>
        <taxon>Elsholtzieae</taxon>
        <taxon>Perilla</taxon>
    </lineage>
</organism>
<dbReference type="Gene3D" id="2.60.40.1820">
    <property type="match status" value="1"/>
</dbReference>
<evidence type="ECO:0000256" key="1">
    <source>
        <dbReference type="ARBA" id="ARBA00004167"/>
    </source>
</evidence>